<evidence type="ECO:0000313" key="1">
    <source>
        <dbReference type="EMBL" id="GAG71123.1"/>
    </source>
</evidence>
<name>X1AEK0_9ZZZZ</name>
<organism evidence="1">
    <name type="scientific">marine sediment metagenome</name>
    <dbReference type="NCBI Taxonomy" id="412755"/>
    <lineage>
        <taxon>unclassified sequences</taxon>
        <taxon>metagenomes</taxon>
        <taxon>ecological metagenomes</taxon>
    </lineage>
</organism>
<dbReference type="AlphaFoldDB" id="X1AEK0"/>
<proteinExistence type="predicted"/>
<comment type="caution">
    <text evidence="1">The sequence shown here is derived from an EMBL/GenBank/DDBJ whole genome shotgun (WGS) entry which is preliminary data.</text>
</comment>
<accession>X1AEK0</accession>
<sequence length="102" mass="12041">MIQIKKKEFKKIVNKLKKKFCLKEGHTGDWQVKVYYKGNFVAWTKCSEGRGDLPPIIAKEIKKQLHFANDREFLDFKDCTMTCKKYLNLLKARRVPGVFSKK</sequence>
<protein>
    <submittedName>
        <fullName evidence="1">Uncharacterized protein</fullName>
    </submittedName>
</protein>
<dbReference type="EMBL" id="BART01003003">
    <property type="protein sequence ID" value="GAG71123.1"/>
    <property type="molecule type" value="Genomic_DNA"/>
</dbReference>
<reference evidence="1" key="1">
    <citation type="journal article" date="2014" name="Front. Microbiol.">
        <title>High frequency of phylogenetically diverse reductive dehalogenase-homologous genes in deep subseafloor sedimentary metagenomes.</title>
        <authorList>
            <person name="Kawai M."/>
            <person name="Futagami T."/>
            <person name="Toyoda A."/>
            <person name="Takaki Y."/>
            <person name="Nishi S."/>
            <person name="Hori S."/>
            <person name="Arai W."/>
            <person name="Tsubouchi T."/>
            <person name="Morono Y."/>
            <person name="Uchiyama I."/>
            <person name="Ito T."/>
            <person name="Fujiyama A."/>
            <person name="Inagaki F."/>
            <person name="Takami H."/>
        </authorList>
    </citation>
    <scope>NUCLEOTIDE SEQUENCE</scope>
    <source>
        <strain evidence="1">Expedition CK06-06</strain>
    </source>
</reference>
<gene>
    <name evidence="1" type="ORF">S01H4_08656</name>
</gene>